<protein>
    <recommendedName>
        <fullName evidence="3">Protein kinase domain-containing protein</fullName>
    </recommendedName>
</protein>
<feature type="compositionally biased region" description="Low complexity" evidence="1">
    <location>
        <begin position="422"/>
        <end position="437"/>
    </location>
</feature>
<organism evidence="2">
    <name type="scientific">viral metagenome</name>
    <dbReference type="NCBI Taxonomy" id="1070528"/>
    <lineage>
        <taxon>unclassified sequences</taxon>
        <taxon>metagenomes</taxon>
        <taxon>organismal metagenomes</taxon>
    </lineage>
</organism>
<evidence type="ECO:0008006" key="3">
    <source>
        <dbReference type="Google" id="ProtNLM"/>
    </source>
</evidence>
<feature type="compositionally biased region" description="Basic and acidic residues" evidence="1">
    <location>
        <begin position="629"/>
        <end position="645"/>
    </location>
</feature>
<proteinExistence type="predicted"/>
<sequence>MDLDYKVNLLYSLNYSKTNKNINVDVDSIDLQNISLNDIKFKHIDSKDYNIILTDILTGKFKLICYNKHNYSTILKRYSDNFSLYMSITPYTDLNKIDDFEDSNNMDSLISYLFSHLVLNKKIKHILLPVLNIDTEFQQISDILKSYTSYEDYIRLLENEEITNMFSIKVKENFFKGSIMENYLKTNKCTLKPILFQTFHTLAIIQDEYKGFRHNKLNLKNIYLYIKKNKKECVLYYYNDKKYYLKESDIDIKITNFTNSKIPQNYSNDKNIPFNDKENDYFDIHYFLNNIYHSDYFDIACNKETKTFFDKVLPKKYRNKTNNYYLEENVELFKPKDLLDDEYFAEYADKPKNYTDVMSENNYYTNYSIKNVVNKSKDKNNIINVLMESDNNSVLGNQKVVFLTRNIKDVKDDTKLTRIDVDNNNSDSNNSDSNNSDIEQKGGGGIEALPINRIYNDPFNTNDKRTVFKQNKEDEQHNKRKNKSGVVNFPNNSPFNPQAANKRSFIKPNFKKTEEKPKPWESKEEYTIKDKKLPEHTPSDNESDKSDNDPKKEGSSFLNPFDTKDKAKVREVRNNEIMKIEPKEPEKISTQTIYKNPDFYKPRKFKEKDVWDRDHDKLPKKKTYPQGSIDEKPSDKSKPFDKVETDTQTQSSDNDSSMSDYSQKSKQFRKFNKDKPRYDSDKSRYDSDKPRYDSDKSRNDSDKSSNDSDKSRYDSDKSRNDSDKSRNDSDKSRNDSDKSRNDSDKSRYDSDKSRNDSDKSRYDSDKSRNDSYKPRNDSDKPRYDSDKPRNDSYKPRYDSDKPRNDSYKPRNDSDKPRNDSYKPRYDSDKPRNDSYKPRNDYDKPRNDSYKPRNDYDKPRNDSYKPRNDYDKPRNDSYKPRNDSWNSDKPRYDSDKPRYDQRRDSRDSNSKYDSKPKYNSDVRQMPVLAEQKIYQPDLKPQASHTHPKYDNPGFIPLGGEETYPPGFVYDYDSMPWPMSAPLKKRNEIPLQKVYNIKLGNPSSNDHTMLNMLYEDIVPGDPYTYSMVKIHDRQRIIKFINNSVQPNNNEILQLTLETDRNDAKSLLSYFRMLQFNPYGLGNQNPYSDIPVNFLLYNMAYPVRYDGSNLGIAKTSLGLNLRIYSLSNGALWNTDRLSNFQLKKLNPKLKHLKVAKQHLEEVNKPTPDLSITNAITNIDSKEGIERDLLSTDINRWKAERYKVNVPGPEERFVSWRDYDVWREIHYYEYIRDVILQRKISPNFITILFHAIDTYSNIDYTQLESVIQSNRGAGGYLDLLYGNSKKAHQDLDSQPYSYDQIDAAGNPVPGTTKQSNKLTDLFGVNANIEDKLSGRSGVSLLAVTEAPTTSMHQWGKPIYDRKGNLFKMISTGDHSEKVWYSVLFQLMYAVAVMEEHELLFFDFDLDNIFIKDLYINYHSLNYWLYKVDGFNFYVPNYGYLVLVDSRYKDHSRGLYGNNRTQELDDQITGDDQIFKLILDPNGEVNKFSSSLKDNTHIISGKNNIITENHYKYLINIFEKILGELNPPPMIMTKIDNIIGYLKPIKTDLDNLNGQIYGTRDNVKNLLENRKALLKKTKIKDLLGKSFPELLHNRIGTPILKSEKDNLMEGVLPKMEPGNLVVYMKNFDEYEWAIIESMSDDPTKVNVITKTNGNYNVNDLKFKSELLNYSNNEDVAHDKDGNVNYSSSGLIETYRFE</sequence>
<feature type="compositionally biased region" description="Low complexity" evidence="1">
    <location>
        <begin position="646"/>
        <end position="662"/>
    </location>
</feature>
<name>A0A6C0J5V0_9ZZZZ</name>
<evidence type="ECO:0000256" key="1">
    <source>
        <dbReference type="SAM" id="MobiDB-lite"/>
    </source>
</evidence>
<feature type="region of interest" description="Disordered" evidence="1">
    <location>
        <begin position="419"/>
        <end position="922"/>
    </location>
</feature>
<feature type="compositionally biased region" description="Basic and acidic residues" evidence="1">
    <location>
        <begin position="462"/>
        <end position="477"/>
    </location>
</feature>
<feature type="compositionally biased region" description="Basic and acidic residues" evidence="1">
    <location>
        <begin position="598"/>
        <end position="617"/>
    </location>
</feature>
<accession>A0A6C0J5V0</accession>
<reference evidence="2" key="1">
    <citation type="journal article" date="2020" name="Nature">
        <title>Giant virus diversity and host interactions through global metagenomics.</title>
        <authorList>
            <person name="Schulz F."/>
            <person name="Roux S."/>
            <person name="Paez-Espino D."/>
            <person name="Jungbluth S."/>
            <person name="Walsh D.A."/>
            <person name="Denef V.J."/>
            <person name="McMahon K.D."/>
            <person name="Konstantinidis K.T."/>
            <person name="Eloe-Fadrosh E.A."/>
            <person name="Kyrpides N.C."/>
            <person name="Woyke T."/>
        </authorList>
    </citation>
    <scope>NUCLEOTIDE SEQUENCE</scope>
    <source>
        <strain evidence="2">GVMAG-M-3300025860-12</strain>
    </source>
</reference>
<feature type="compositionally biased region" description="Basic and acidic residues" evidence="1">
    <location>
        <begin position="511"/>
        <end position="554"/>
    </location>
</feature>
<dbReference type="EMBL" id="MN740323">
    <property type="protein sequence ID" value="QHU00076.1"/>
    <property type="molecule type" value="Genomic_DNA"/>
</dbReference>
<feature type="compositionally biased region" description="Basic and acidic residues" evidence="1">
    <location>
        <begin position="671"/>
        <end position="919"/>
    </location>
</feature>
<feature type="compositionally biased region" description="Basic and acidic residues" evidence="1">
    <location>
        <begin position="562"/>
        <end position="587"/>
    </location>
</feature>
<evidence type="ECO:0000313" key="2">
    <source>
        <dbReference type="EMBL" id="QHU00076.1"/>
    </source>
</evidence>
<feature type="compositionally biased region" description="Low complexity" evidence="1">
    <location>
        <begin position="488"/>
        <end position="501"/>
    </location>
</feature>